<keyword evidence="2" id="KW-1185">Reference proteome</keyword>
<sequence length="294" mass="34206">MTPGPYLIKNCDSCEQLLRYVTLASRFVFFGAYWTDGYDEIFHVIDNECVGLCPSCGKAIWREHLHELGMADSFTFHTDTRTEFEVRIPTVNISTVLLMKIVREVSKCSFAEAKTIVSRHEIHLNPLFDRDDAYDYARKRLQALNVPYVVIEHIVPVQKDFPEEWLKALPPVRIFTAKKYQEILQESASLLDTEQEKFLRKMIMQRDNDLYRQSDATSEWLLTEETRLNLNKLSAILDETNIDERLLKAEIARNLGHFDASLALLDCDYENYVPIINFLRNHAQNHMPALSLFP</sequence>
<organism evidence="1 2">
    <name type="scientific">Undibacterium umbellatum</name>
    <dbReference type="NCBI Taxonomy" id="2762300"/>
    <lineage>
        <taxon>Bacteria</taxon>
        <taxon>Pseudomonadati</taxon>
        <taxon>Pseudomonadota</taxon>
        <taxon>Betaproteobacteria</taxon>
        <taxon>Burkholderiales</taxon>
        <taxon>Oxalobacteraceae</taxon>
        <taxon>Undibacterium</taxon>
    </lineage>
</organism>
<protein>
    <submittedName>
        <fullName evidence="1">Uncharacterized protein</fullName>
    </submittedName>
</protein>
<comment type="caution">
    <text evidence="1">The sequence shown here is derived from an EMBL/GenBank/DDBJ whole genome shotgun (WGS) entry which is preliminary data.</text>
</comment>
<dbReference type="Proteomes" id="UP000646911">
    <property type="component" value="Unassembled WGS sequence"/>
</dbReference>
<proteinExistence type="predicted"/>
<reference evidence="1 2" key="1">
    <citation type="submission" date="2020-08" db="EMBL/GenBank/DDBJ databases">
        <title>Novel species isolated from subtropical streams in China.</title>
        <authorList>
            <person name="Lu H."/>
        </authorList>
    </citation>
    <scope>NUCLEOTIDE SEQUENCE [LARGE SCALE GENOMIC DNA]</scope>
    <source>
        <strain evidence="1 2">NL8W</strain>
    </source>
</reference>
<evidence type="ECO:0000313" key="2">
    <source>
        <dbReference type="Proteomes" id="UP000646911"/>
    </source>
</evidence>
<dbReference type="RefSeq" id="WP_186952755.1">
    <property type="nucleotide sequence ID" value="NZ_JACOFX010000002.1"/>
</dbReference>
<name>A0ABR6Z6U2_9BURK</name>
<dbReference type="EMBL" id="JACOFX010000002">
    <property type="protein sequence ID" value="MBC3907334.1"/>
    <property type="molecule type" value="Genomic_DNA"/>
</dbReference>
<evidence type="ECO:0000313" key="1">
    <source>
        <dbReference type="EMBL" id="MBC3907334.1"/>
    </source>
</evidence>
<gene>
    <name evidence="1" type="ORF">H8L47_07145</name>
</gene>
<accession>A0ABR6Z6U2</accession>